<feature type="region of interest" description="Disordered" evidence="1">
    <location>
        <begin position="522"/>
        <end position="607"/>
    </location>
</feature>
<evidence type="ECO:0000259" key="2">
    <source>
        <dbReference type="PROSITE" id="PS50280"/>
    </source>
</evidence>
<feature type="domain" description="SET" evidence="2">
    <location>
        <begin position="41"/>
        <end position="152"/>
    </location>
</feature>
<evidence type="ECO:0000256" key="1">
    <source>
        <dbReference type="SAM" id="MobiDB-lite"/>
    </source>
</evidence>
<dbReference type="Pfam" id="PF00856">
    <property type="entry name" value="SET"/>
    <property type="match status" value="1"/>
</dbReference>
<protein>
    <submittedName>
        <fullName evidence="4">Uncharacterized protein LOC111134288 isoform X1</fullName>
    </submittedName>
</protein>
<dbReference type="SMART" id="SM00317">
    <property type="entry name" value="SET"/>
    <property type="match status" value="1"/>
</dbReference>
<dbReference type="GeneID" id="111134288"/>
<dbReference type="InterPro" id="IPR046341">
    <property type="entry name" value="SET_dom_sf"/>
</dbReference>
<dbReference type="Proteomes" id="UP000694844">
    <property type="component" value="Chromosome 5"/>
</dbReference>
<name>A0A8B8EGX7_CRAVI</name>
<keyword evidence="3" id="KW-1185">Reference proteome</keyword>
<feature type="compositionally biased region" description="Basic and acidic residues" evidence="1">
    <location>
        <begin position="1827"/>
        <end position="1878"/>
    </location>
</feature>
<feature type="region of interest" description="Disordered" evidence="1">
    <location>
        <begin position="941"/>
        <end position="986"/>
    </location>
</feature>
<feature type="region of interest" description="Disordered" evidence="1">
    <location>
        <begin position="1016"/>
        <end position="1054"/>
    </location>
</feature>
<feature type="region of interest" description="Disordered" evidence="1">
    <location>
        <begin position="837"/>
        <end position="919"/>
    </location>
</feature>
<feature type="region of interest" description="Disordered" evidence="1">
    <location>
        <begin position="733"/>
        <end position="815"/>
    </location>
</feature>
<dbReference type="PROSITE" id="PS50280">
    <property type="entry name" value="SET"/>
    <property type="match status" value="1"/>
</dbReference>
<feature type="region of interest" description="Disordered" evidence="1">
    <location>
        <begin position="314"/>
        <end position="401"/>
    </location>
</feature>
<feature type="compositionally biased region" description="Acidic residues" evidence="1">
    <location>
        <begin position="1033"/>
        <end position="1048"/>
    </location>
</feature>
<dbReference type="Gene3D" id="2.170.270.10">
    <property type="entry name" value="SET domain"/>
    <property type="match status" value="1"/>
</dbReference>
<evidence type="ECO:0000313" key="3">
    <source>
        <dbReference type="Proteomes" id="UP000694844"/>
    </source>
</evidence>
<feature type="compositionally biased region" description="Basic and acidic residues" evidence="1">
    <location>
        <begin position="1774"/>
        <end position="1820"/>
    </location>
</feature>
<evidence type="ECO:0000313" key="4">
    <source>
        <dbReference type="RefSeq" id="XP_022338896.1"/>
    </source>
</evidence>
<feature type="region of interest" description="Disordered" evidence="1">
    <location>
        <begin position="1771"/>
        <end position="1878"/>
    </location>
</feature>
<feature type="compositionally biased region" description="Basic and acidic residues" evidence="1">
    <location>
        <begin position="173"/>
        <end position="202"/>
    </location>
</feature>
<sequence length="1957" mass="213486">MMNGHVYPVTKSESAVTMGRKRRENPFEVALKWCKNDADPPGFEIDIFQDKGRGIRTSFHRRNGDFLLHYAGEVISADEGERREIGHPSVFRYFFRNLCVDATEESGRLGRLVNHGGKHERNAVMKVVGETNLCLFAIRDIKETEEILYDYGHGNLPWLKKEALAGDGGEPDLSGKPEKLPGMKSFHGEKGISDQMDREGFSDECREPDLLDVAGEQSGADDPGDPGFEGSHGPSGPSTPMGFERDDGHHGLPGVSGMRKEDETFGFTGPKGDTGIPEEDGHVGSARSKGVPGDRGELGVIRIAEEIVCGEPDLLDVAGGQSGADDPGDPGFEGSHGPPGPSTPMGFERDDGHHGLPGVSGMRKEDETFGFTGPKGDTGIPEEDGHVGSARSKGVPGDRGGLGVIRIAEEIVCGELDLLDVAGGQSGADDPGDPGFEGSHGPPGPSTPMGFERDDGHHGLPGVSGMRKEDETFGFTGPKGDTGIPEEDGHVGSARSKGVPGDRGELGVIRIAEEIVCGEPDLLDVAGGQSGADDPGDPGFEGSHGPPGPSTPMGFERDDGHHGLPGVSGMRKEDETFGFTGPKGDTGIPEEDGHVGSARSKGVPGDRGELGVIRIAEEIVCGEPDLLDVAGGQSGADDPGDPGFEGSHGPPGPSTPMGFERDDGHHGLPGVSGMRKEDETFGFTGPKGDTGIPEEDGHVGSARSKGVPGDRGELGVIRIAEEIVCGEPDLLDVAGEQSGADDPGDPGFEGSHGPPGPSTPMGFERDDGHHGLPGVSGMRKEDETFGFTGPKGDTGIPEEDGHVGSARSKGVPGDRGELGVIRIAVEIVCGEPDLLDVAGEQSGADDPGDPGFEGSHGPPGPSTPMGFERDDGHHGLPGVSGMRKEDETFGFTGPKGDTGIPEEDGHVGSARSKGVPGDRGELGVIRIAEEIVCGEPDLLDVAGEQSGADDPGDPGFEGSHGPPGPSTPMGFERDDGHHGLPGVSGMRKEDRQFGIEGQELDSGKLVAIPEYQYFSSDDCSNDSSRDPDFICSESEEESFFSSDTDDEKDLSRQRKRKLCPRYVDDQDLNEAKRSNLTKDLEKKDYFVSESEDDSCMSDIIINQLNAEGDVSKEEFGLLPKGPKNLTNDLEEKDYFVSESEDDLCMSDIIINQLNAKGDVSKGEFGLLPKGPKKEGCKQIYDKQNYCTFCSKNIKSKISRHILTHKLQPRVMKILCLPKRSEERKLELELLANEGNFKHNLEVLTKKEGFLVVARRESKLQHQPGDFLPCEYCKKFILKQNLWLHHRKCPVHIFYEKNRSMVERGAQNDGDSHCFSNNAVRRGHSLLYSALMDADQSVVKMLERMRNDEVKDVVMNDSIIKKYAALRVESLGRKEDQKIGDMHRISQCCRTLGRLIIECKKLNSTAVINLDTLVSPSHFDLVVSATKSMSIDKENPAISLGNFMGNIIGHIIQIKTGEALRSNDQKRSQESSDFQKLFESEWNYRVNAVCTRRKNTLNRKRVQAIPLTEDLKTLRDFIILKMQQTFILLKTARKACDWVTLAKLTLSRLILFNKRRRAEVKDLKVADYQSRPDWKKEQRGEFEMALSSADKILANRMDMVISAGKSRKNVDAYVLLPPDTKEAIDLLNSLRDEVGVPVDNQYIFARLNAVTPMAGHTDLKEIVDSCPGLREPSKITSTNLRKYIATVSQILDMTDNELDMLARHLGHDVKTHKENYRLSHSTRELTKVSQLLIAVESGFVNKWKGKNLSEVSVDDLFLNDQDASGMCLDQNAAEDDLKDKEVDSIKSSEDGGKKIREDGREEDNTRRTKEDHAKNTEEDHITNVNGDIETRTKTDLKDKEVDSIKSSEDGGKKIRENGREEDNTRRTKEDHAKNTEEDHITNVNGDIETRTKTGRRGTKRCWTVEETDCLRKKFRGYLMGVQKSVHQHELREVQRMCPTRTLPQLRAKLNNIKLGKSN</sequence>
<dbReference type="InterPro" id="IPR001214">
    <property type="entry name" value="SET_dom"/>
</dbReference>
<feature type="region of interest" description="Disordered" evidence="1">
    <location>
        <begin position="165"/>
        <end position="202"/>
    </location>
</feature>
<dbReference type="KEGG" id="cvn:111134288"/>
<proteinExistence type="predicted"/>
<dbReference type="PANTHER" id="PTHR33480">
    <property type="entry name" value="SET DOMAIN-CONTAINING PROTEIN-RELATED"/>
    <property type="match status" value="1"/>
</dbReference>
<feature type="region of interest" description="Disordered" evidence="1">
    <location>
        <begin position="422"/>
        <end position="503"/>
    </location>
</feature>
<dbReference type="RefSeq" id="XP_022338896.1">
    <property type="nucleotide sequence ID" value="XM_022483188.1"/>
</dbReference>
<organism evidence="3 4">
    <name type="scientific">Crassostrea virginica</name>
    <name type="common">Eastern oyster</name>
    <dbReference type="NCBI Taxonomy" id="6565"/>
    <lineage>
        <taxon>Eukaryota</taxon>
        <taxon>Metazoa</taxon>
        <taxon>Spiralia</taxon>
        <taxon>Lophotrochozoa</taxon>
        <taxon>Mollusca</taxon>
        <taxon>Bivalvia</taxon>
        <taxon>Autobranchia</taxon>
        <taxon>Pteriomorphia</taxon>
        <taxon>Ostreida</taxon>
        <taxon>Ostreoidea</taxon>
        <taxon>Ostreidae</taxon>
        <taxon>Crassostrea</taxon>
    </lineage>
</organism>
<reference evidence="4" key="1">
    <citation type="submission" date="2025-08" db="UniProtKB">
        <authorList>
            <consortium name="RefSeq"/>
        </authorList>
    </citation>
    <scope>IDENTIFICATION</scope>
    <source>
        <tissue evidence="4">Whole sample</tissue>
    </source>
</reference>
<feature type="region of interest" description="Disordered" evidence="1">
    <location>
        <begin position="626"/>
        <end position="711"/>
    </location>
</feature>
<gene>
    <name evidence="4" type="primary">LOC111134288</name>
</gene>
<dbReference type="OrthoDB" id="10059338at2759"/>
<dbReference type="PANTHER" id="PTHR33480:SF1">
    <property type="entry name" value="TYR RECOMBINASE DOMAIN-CONTAINING PROTEIN"/>
    <property type="match status" value="1"/>
</dbReference>
<feature type="region of interest" description="Disordered" evidence="1">
    <location>
        <begin position="214"/>
        <end position="295"/>
    </location>
</feature>
<accession>A0A8B8EGX7</accession>
<dbReference type="SUPFAM" id="SSF82199">
    <property type="entry name" value="SET domain"/>
    <property type="match status" value="1"/>
</dbReference>